<evidence type="ECO:0000256" key="1">
    <source>
        <dbReference type="ARBA" id="ARBA00004141"/>
    </source>
</evidence>
<keyword evidence="2 5" id="KW-0812">Transmembrane</keyword>
<dbReference type="PROSITE" id="PS50850">
    <property type="entry name" value="MFS"/>
    <property type="match status" value="1"/>
</dbReference>
<evidence type="ECO:0000259" key="6">
    <source>
        <dbReference type="PROSITE" id="PS50850"/>
    </source>
</evidence>
<dbReference type="PANTHER" id="PTHR23501:SF102">
    <property type="entry name" value="DRUG TRANSPORTER, PUTATIVE (AFU_ORTHOLOGUE AFUA_3G08530)-RELATED"/>
    <property type="match status" value="1"/>
</dbReference>
<dbReference type="PANTHER" id="PTHR23501">
    <property type="entry name" value="MAJOR FACILITATOR SUPERFAMILY"/>
    <property type="match status" value="1"/>
</dbReference>
<dbReference type="EMBL" id="JARKIF010000004">
    <property type="protein sequence ID" value="KAJ7641544.1"/>
    <property type="molecule type" value="Genomic_DNA"/>
</dbReference>
<comment type="caution">
    <text evidence="7">The sequence shown here is derived from an EMBL/GenBank/DDBJ whole genome shotgun (WGS) entry which is preliminary data.</text>
</comment>
<evidence type="ECO:0000256" key="4">
    <source>
        <dbReference type="ARBA" id="ARBA00023136"/>
    </source>
</evidence>
<evidence type="ECO:0000313" key="8">
    <source>
        <dbReference type="Proteomes" id="UP001221142"/>
    </source>
</evidence>
<gene>
    <name evidence="7" type="ORF">FB45DRAFT_1054036</name>
</gene>
<keyword evidence="4 5" id="KW-0472">Membrane</keyword>
<name>A0AAD7C808_9AGAR</name>
<protein>
    <submittedName>
        <fullName evidence="7">Major facilitator superfamily domain-containing protein</fullName>
    </submittedName>
</protein>
<evidence type="ECO:0000256" key="3">
    <source>
        <dbReference type="ARBA" id="ARBA00022989"/>
    </source>
</evidence>
<evidence type="ECO:0000313" key="7">
    <source>
        <dbReference type="EMBL" id="KAJ7641544.1"/>
    </source>
</evidence>
<feature type="transmembrane region" description="Helical" evidence="5">
    <location>
        <begin position="53"/>
        <end position="75"/>
    </location>
</feature>
<comment type="subcellular location">
    <subcellularLocation>
        <location evidence="1">Membrane</location>
        <topology evidence="1">Multi-pass membrane protein</topology>
    </subcellularLocation>
</comment>
<evidence type="ECO:0000256" key="2">
    <source>
        <dbReference type="ARBA" id="ARBA00022692"/>
    </source>
</evidence>
<organism evidence="7 8">
    <name type="scientific">Roridomyces roridus</name>
    <dbReference type="NCBI Taxonomy" id="1738132"/>
    <lineage>
        <taxon>Eukaryota</taxon>
        <taxon>Fungi</taxon>
        <taxon>Dikarya</taxon>
        <taxon>Basidiomycota</taxon>
        <taxon>Agaricomycotina</taxon>
        <taxon>Agaricomycetes</taxon>
        <taxon>Agaricomycetidae</taxon>
        <taxon>Agaricales</taxon>
        <taxon>Marasmiineae</taxon>
        <taxon>Mycenaceae</taxon>
        <taxon>Roridomyces</taxon>
    </lineage>
</organism>
<dbReference type="Proteomes" id="UP001221142">
    <property type="component" value="Unassembled WGS sequence"/>
</dbReference>
<feature type="domain" description="Major facilitator superfamily (MFS) profile" evidence="6">
    <location>
        <begin position="19"/>
        <end position="191"/>
    </location>
</feature>
<evidence type="ECO:0000256" key="5">
    <source>
        <dbReference type="SAM" id="Phobius"/>
    </source>
</evidence>
<sequence>MDSKTGTTAVPRDWKFWCIIVSLAIGTLVTAIELTSVGTALPVIVQDLKGDKFVWVGSAYTLGQTALIPFCGGLAQIFGRRLVILSGIALFCVGSAVCGAATSMNFLIGGRTVQGLGAGAMIALTQIIIADLVPLKERGSFNGIMPLWEVKAIRLIARKQSTQLLQAVYPTARSSLPNCSKQSSQLQRQSG</sequence>
<keyword evidence="3 5" id="KW-1133">Transmembrane helix</keyword>
<reference evidence="7" key="1">
    <citation type="submission" date="2023-03" db="EMBL/GenBank/DDBJ databases">
        <title>Massive genome expansion in bonnet fungi (Mycena s.s.) driven by repeated elements and novel gene families across ecological guilds.</title>
        <authorList>
            <consortium name="Lawrence Berkeley National Laboratory"/>
            <person name="Harder C.B."/>
            <person name="Miyauchi S."/>
            <person name="Viragh M."/>
            <person name="Kuo A."/>
            <person name="Thoen E."/>
            <person name="Andreopoulos B."/>
            <person name="Lu D."/>
            <person name="Skrede I."/>
            <person name="Drula E."/>
            <person name="Henrissat B."/>
            <person name="Morin E."/>
            <person name="Kohler A."/>
            <person name="Barry K."/>
            <person name="LaButti K."/>
            <person name="Morin E."/>
            <person name="Salamov A."/>
            <person name="Lipzen A."/>
            <person name="Mereny Z."/>
            <person name="Hegedus B."/>
            <person name="Baldrian P."/>
            <person name="Stursova M."/>
            <person name="Weitz H."/>
            <person name="Taylor A."/>
            <person name="Grigoriev I.V."/>
            <person name="Nagy L.G."/>
            <person name="Martin F."/>
            <person name="Kauserud H."/>
        </authorList>
    </citation>
    <scope>NUCLEOTIDE SEQUENCE</scope>
    <source>
        <strain evidence="7">9284</strain>
    </source>
</reference>
<feature type="transmembrane region" description="Helical" evidence="5">
    <location>
        <begin position="16"/>
        <end position="41"/>
    </location>
</feature>
<accession>A0AAD7C808</accession>
<dbReference type="InterPro" id="IPR020846">
    <property type="entry name" value="MFS_dom"/>
</dbReference>
<dbReference type="GO" id="GO:0005886">
    <property type="term" value="C:plasma membrane"/>
    <property type="evidence" value="ECO:0007669"/>
    <property type="project" value="TreeGrafter"/>
</dbReference>
<dbReference type="InterPro" id="IPR036259">
    <property type="entry name" value="MFS_trans_sf"/>
</dbReference>
<proteinExistence type="predicted"/>
<keyword evidence="8" id="KW-1185">Reference proteome</keyword>
<dbReference type="Gene3D" id="1.20.1720.10">
    <property type="entry name" value="Multidrug resistance protein D"/>
    <property type="match status" value="1"/>
</dbReference>
<dbReference type="Pfam" id="PF07690">
    <property type="entry name" value="MFS_1"/>
    <property type="match status" value="1"/>
</dbReference>
<dbReference type="SUPFAM" id="SSF103473">
    <property type="entry name" value="MFS general substrate transporter"/>
    <property type="match status" value="1"/>
</dbReference>
<feature type="transmembrane region" description="Helical" evidence="5">
    <location>
        <begin position="82"/>
        <end position="108"/>
    </location>
</feature>
<dbReference type="InterPro" id="IPR011701">
    <property type="entry name" value="MFS"/>
</dbReference>
<dbReference type="AlphaFoldDB" id="A0AAD7C808"/>
<dbReference type="GO" id="GO:0022857">
    <property type="term" value="F:transmembrane transporter activity"/>
    <property type="evidence" value="ECO:0007669"/>
    <property type="project" value="InterPro"/>
</dbReference>